<keyword evidence="5" id="KW-0472">Membrane</keyword>
<feature type="domain" description="Phage shock protein PspC N-terminal" evidence="7">
    <location>
        <begin position="3"/>
        <end position="58"/>
    </location>
</feature>
<comment type="caution">
    <text evidence="8">The sequence shown here is derived from an EMBL/GenBank/DDBJ whole genome shotgun (WGS) entry which is preliminary data.</text>
</comment>
<evidence type="ECO:0000256" key="2">
    <source>
        <dbReference type="ARBA" id="ARBA00022777"/>
    </source>
</evidence>
<dbReference type="GO" id="GO:0000160">
    <property type="term" value="P:phosphorelay signal transduction system"/>
    <property type="evidence" value="ECO:0007669"/>
    <property type="project" value="UniProtKB-KW"/>
</dbReference>
<dbReference type="InterPro" id="IPR050482">
    <property type="entry name" value="Sensor_HK_TwoCompSys"/>
</dbReference>
<dbReference type="AlphaFoldDB" id="A0A8J3B1L3"/>
<feature type="domain" description="Histidine kinase/HSP90-like ATPase" evidence="6">
    <location>
        <begin position="313"/>
        <end position="401"/>
    </location>
</feature>
<name>A0A8J3B1L3_9ACTN</name>
<dbReference type="GO" id="GO:0016301">
    <property type="term" value="F:kinase activity"/>
    <property type="evidence" value="ECO:0007669"/>
    <property type="project" value="UniProtKB-KW"/>
</dbReference>
<evidence type="ECO:0000256" key="5">
    <source>
        <dbReference type="SAM" id="Phobius"/>
    </source>
</evidence>
<dbReference type="Proteomes" id="UP000649739">
    <property type="component" value="Unassembled WGS sequence"/>
</dbReference>
<feature type="region of interest" description="Disordered" evidence="4">
    <location>
        <begin position="377"/>
        <end position="411"/>
    </location>
</feature>
<evidence type="ECO:0000259" key="7">
    <source>
        <dbReference type="Pfam" id="PF04024"/>
    </source>
</evidence>
<keyword evidence="3" id="KW-0902">Two-component regulatory system</keyword>
<dbReference type="SUPFAM" id="SSF55874">
    <property type="entry name" value="ATPase domain of HSP90 chaperone/DNA topoisomerase II/histidine kinase"/>
    <property type="match status" value="1"/>
</dbReference>
<feature type="transmembrane region" description="Helical" evidence="5">
    <location>
        <begin position="96"/>
        <end position="115"/>
    </location>
</feature>
<keyword evidence="1" id="KW-0808">Transferase</keyword>
<dbReference type="PANTHER" id="PTHR24421:SF61">
    <property type="entry name" value="OXYGEN SENSOR HISTIDINE KINASE NREB"/>
    <property type="match status" value="1"/>
</dbReference>
<evidence type="ECO:0000256" key="1">
    <source>
        <dbReference type="ARBA" id="ARBA00022679"/>
    </source>
</evidence>
<organism evidence="8 9">
    <name type="scientific">Pilimelia anulata</name>
    <dbReference type="NCBI Taxonomy" id="53371"/>
    <lineage>
        <taxon>Bacteria</taxon>
        <taxon>Bacillati</taxon>
        <taxon>Actinomycetota</taxon>
        <taxon>Actinomycetes</taxon>
        <taxon>Micromonosporales</taxon>
        <taxon>Micromonosporaceae</taxon>
        <taxon>Pilimelia</taxon>
    </lineage>
</organism>
<dbReference type="Gene3D" id="3.30.565.10">
    <property type="entry name" value="Histidine kinase-like ATPase, C-terminal domain"/>
    <property type="match status" value="1"/>
</dbReference>
<accession>A0A8J3B1L3</accession>
<evidence type="ECO:0000259" key="6">
    <source>
        <dbReference type="Pfam" id="PF02518"/>
    </source>
</evidence>
<dbReference type="PANTHER" id="PTHR24421">
    <property type="entry name" value="NITRATE/NITRITE SENSOR PROTEIN NARX-RELATED"/>
    <property type="match status" value="1"/>
</dbReference>
<reference evidence="8" key="2">
    <citation type="submission" date="2020-09" db="EMBL/GenBank/DDBJ databases">
        <authorList>
            <person name="Sun Q."/>
            <person name="Ohkuma M."/>
        </authorList>
    </citation>
    <scope>NUCLEOTIDE SEQUENCE</scope>
    <source>
        <strain evidence="8">JCM 3090</strain>
    </source>
</reference>
<proteinExistence type="predicted"/>
<keyword evidence="5" id="KW-1133">Transmembrane helix</keyword>
<feature type="transmembrane region" description="Helical" evidence="5">
    <location>
        <begin position="71"/>
        <end position="90"/>
    </location>
</feature>
<evidence type="ECO:0000313" key="8">
    <source>
        <dbReference type="EMBL" id="GGJ83229.1"/>
    </source>
</evidence>
<feature type="transmembrane region" description="Helical" evidence="5">
    <location>
        <begin position="36"/>
        <end position="56"/>
    </location>
</feature>
<dbReference type="InterPro" id="IPR007168">
    <property type="entry name" value="Phageshock_PspC_N"/>
</dbReference>
<feature type="transmembrane region" description="Helical" evidence="5">
    <location>
        <begin position="12"/>
        <end position="30"/>
    </location>
</feature>
<dbReference type="InterPro" id="IPR003594">
    <property type="entry name" value="HATPase_dom"/>
</dbReference>
<dbReference type="EMBL" id="BMQB01000002">
    <property type="protein sequence ID" value="GGJ83229.1"/>
    <property type="molecule type" value="Genomic_DNA"/>
</dbReference>
<sequence length="411" mass="43170">MPRLARSRDGYLVVGVAAGIAAHLGVPRVAVRAAFVVLVAFSGLGLILYAAFWAMLPERAADGTVGEARSLARLVPFLVIGAAIVGAQLVGEVPQLNLIAAILVAVIVGGAGMIWHQTDREQRRQWRAAVPGAPWLGVVVQESDRRLVALRFVGGAVLVAAGLIGVVAVYAPVGRFDVLTVLGGILFALVGVAGVALVAAPTLWRLFDRLRAEQAGRIREQERAEFAAMVHDRVLHTLALILRNADDPGTVRRLARGQERALRNWLYRPAGSPAERFGAALEALAAEVEDTYGIGVEAVVVGDAAVDDAVAALVAATREALVNAARHAGVPTVSLYAEVEPDELSVFVRDRGRGFDPGGVPDDRHGVQGSIIGRMRRHGGGAEVRSAPGDGTEVRLRLPHTAPAAAGDEGE</sequence>
<reference evidence="8" key="1">
    <citation type="journal article" date="2014" name="Int. J. Syst. Evol. Microbiol.">
        <title>Complete genome sequence of Corynebacterium casei LMG S-19264T (=DSM 44701T), isolated from a smear-ripened cheese.</title>
        <authorList>
            <consortium name="US DOE Joint Genome Institute (JGI-PGF)"/>
            <person name="Walter F."/>
            <person name="Albersmeier A."/>
            <person name="Kalinowski J."/>
            <person name="Ruckert C."/>
        </authorList>
    </citation>
    <scope>NUCLEOTIDE SEQUENCE</scope>
    <source>
        <strain evidence="8">JCM 3090</strain>
    </source>
</reference>
<gene>
    <name evidence="8" type="ORF">GCM10010123_11060</name>
</gene>
<evidence type="ECO:0000313" key="9">
    <source>
        <dbReference type="Proteomes" id="UP000649739"/>
    </source>
</evidence>
<feature type="transmembrane region" description="Helical" evidence="5">
    <location>
        <begin position="179"/>
        <end position="204"/>
    </location>
</feature>
<dbReference type="Pfam" id="PF04024">
    <property type="entry name" value="PspC"/>
    <property type="match status" value="1"/>
</dbReference>
<keyword evidence="2 8" id="KW-0418">Kinase</keyword>
<dbReference type="Pfam" id="PF02518">
    <property type="entry name" value="HATPase_c"/>
    <property type="match status" value="1"/>
</dbReference>
<dbReference type="InterPro" id="IPR036890">
    <property type="entry name" value="HATPase_C_sf"/>
</dbReference>
<protein>
    <submittedName>
        <fullName evidence="8">Putative two-component system sensor kinase</fullName>
    </submittedName>
</protein>
<keyword evidence="5" id="KW-0812">Transmembrane</keyword>
<keyword evidence="9" id="KW-1185">Reference proteome</keyword>
<evidence type="ECO:0000256" key="4">
    <source>
        <dbReference type="SAM" id="MobiDB-lite"/>
    </source>
</evidence>
<evidence type="ECO:0000256" key="3">
    <source>
        <dbReference type="ARBA" id="ARBA00023012"/>
    </source>
</evidence>
<feature type="transmembrane region" description="Helical" evidence="5">
    <location>
        <begin position="152"/>
        <end position="173"/>
    </location>
</feature>